<proteinExistence type="predicted"/>
<feature type="transmembrane region" description="Helical" evidence="2">
    <location>
        <begin position="125"/>
        <end position="144"/>
    </location>
</feature>
<keyword evidence="2" id="KW-1133">Transmembrane helix</keyword>
<evidence type="ECO:0000256" key="1">
    <source>
        <dbReference type="SAM" id="MobiDB-lite"/>
    </source>
</evidence>
<evidence type="ECO:0000313" key="4">
    <source>
        <dbReference type="Proteomes" id="UP000238206"/>
    </source>
</evidence>
<accession>A0A2S8IN11</accession>
<protein>
    <submittedName>
        <fullName evidence="3">Uncharacterized protein</fullName>
    </submittedName>
</protein>
<evidence type="ECO:0000256" key="2">
    <source>
        <dbReference type="SAM" id="Phobius"/>
    </source>
</evidence>
<feature type="region of interest" description="Disordered" evidence="1">
    <location>
        <begin position="183"/>
        <end position="288"/>
    </location>
</feature>
<feature type="compositionally biased region" description="Low complexity" evidence="1">
    <location>
        <begin position="228"/>
        <end position="251"/>
    </location>
</feature>
<sequence length="339" mass="36202">MRRDFRAAAGTVACVARRTALMTPSPLVPVEGALARPRIAPLDHVPPFGREWTFRGAPGARPGKHCLATLTTSCIDIDRPHRACRWQPWPTAASAPQSAGLPVTPAAVADTRSRRTVRGARDRRSMYAICWSVGAFGIIGWLIAAHEPFTGFEPAHTIQMRGIAPDHATSSTATMRVAAVQPDTPTYPASQRTVATPVAKTAESPPATYHAAPRPASLRPKATSDVQRTATASPRRTSITRTTAAPTRSPTVPHLAARPPVLSDTADARTRDRLASPPHAPDTRDARDTLDDPLTLIAMANALRGAQPARSAPAPAAGFDWTSQLSHRRVTDAPDTFAH</sequence>
<comment type="caution">
    <text evidence="3">The sequence shown here is derived from an EMBL/GenBank/DDBJ whole genome shotgun (WGS) entry which is preliminary data.</text>
</comment>
<dbReference type="EMBL" id="PUIQ01000026">
    <property type="protein sequence ID" value="PQP16171.1"/>
    <property type="molecule type" value="Genomic_DNA"/>
</dbReference>
<name>A0A2S8IN11_BURCE</name>
<keyword evidence="2" id="KW-0812">Transmembrane</keyword>
<dbReference type="Proteomes" id="UP000238206">
    <property type="component" value="Unassembled WGS sequence"/>
</dbReference>
<evidence type="ECO:0000313" key="3">
    <source>
        <dbReference type="EMBL" id="PQP16171.1"/>
    </source>
</evidence>
<feature type="compositionally biased region" description="Polar residues" evidence="1">
    <location>
        <begin position="183"/>
        <end position="194"/>
    </location>
</feature>
<dbReference type="AlphaFoldDB" id="A0A2S8IN11"/>
<gene>
    <name evidence="3" type="ORF">C5615_20815</name>
</gene>
<reference evidence="3 4" key="1">
    <citation type="submission" date="2018-02" db="EMBL/GenBank/DDBJ databases">
        <title>Draft genome sequencing of Burkholderia cepacia Y14-15.</title>
        <authorList>
            <person name="Zheng B.-X."/>
        </authorList>
    </citation>
    <scope>NUCLEOTIDE SEQUENCE [LARGE SCALE GENOMIC DNA]</scope>
    <source>
        <strain evidence="3 4">Y14-15</strain>
    </source>
</reference>
<organism evidence="3 4">
    <name type="scientific">Burkholderia cepacia</name>
    <name type="common">Pseudomonas cepacia</name>
    <dbReference type="NCBI Taxonomy" id="292"/>
    <lineage>
        <taxon>Bacteria</taxon>
        <taxon>Pseudomonadati</taxon>
        <taxon>Pseudomonadota</taxon>
        <taxon>Betaproteobacteria</taxon>
        <taxon>Burkholderiales</taxon>
        <taxon>Burkholderiaceae</taxon>
        <taxon>Burkholderia</taxon>
        <taxon>Burkholderia cepacia complex</taxon>
    </lineage>
</organism>
<keyword evidence="2" id="KW-0472">Membrane</keyword>